<gene>
    <name evidence="4" type="ORF">FHT01_001444</name>
</gene>
<dbReference type="GO" id="GO:0016746">
    <property type="term" value="F:acyltransferase activity"/>
    <property type="evidence" value="ECO:0007669"/>
    <property type="project" value="UniProtKB-KW"/>
</dbReference>
<keyword evidence="2 4" id="KW-0012">Acyltransferase</keyword>
<proteinExistence type="predicted"/>
<dbReference type="PANTHER" id="PTHR43877:SF5">
    <property type="entry name" value="BLL8307 PROTEIN"/>
    <property type="match status" value="1"/>
</dbReference>
<dbReference type="RefSeq" id="WP_140231524.1">
    <property type="nucleotide sequence ID" value="NZ_BAAAEV010000002.1"/>
</dbReference>
<evidence type="ECO:0000259" key="3">
    <source>
        <dbReference type="PROSITE" id="PS51186"/>
    </source>
</evidence>
<reference evidence="4 5" key="1">
    <citation type="submission" date="2020-03" db="EMBL/GenBank/DDBJ databases">
        <title>Genomic Encyclopedia of Type Strains, Phase IV (KMG-IV): sequencing the most valuable type-strain genomes for metagenomic binning, comparative biology and taxonomic classification.</title>
        <authorList>
            <person name="Goeker M."/>
        </authorList>
    </citation>
    <scope>NUCLEOTIDE SEQUENCE [LARGE SCALE GENOMIC DNA]</scope>
    <source>
        <strain evidence="4 5">DSM 22753</strain>
    </source>
</reference>
<dbReference type="Proteomes" id="UP000788153">
    <property type="component" value="Unassembled WGS sequence"/>
</dbReference>
<evidence type="ECO:0000313" key="5">
    <source>
        <dbReference type="Proteomes" id="UP000788153"/>
    </source>
</evidence>
<dbReference type="Pfam" id="PF00583">
    <property type="entry name" value="Acetyltransf_1"/>
    <property type="match status" value="1"/>
</dbReference>
<feature type="domain" description="N-acetyltransferase" evidence="3">
    <location>
        <begin position="2"/>
        <end position="152"/>
    </location>
</feature>
<dbReference type="Gene3D" id="3.40.630.30">
    <property type="match status" value="1"/>
</dbReference>
<organism evidence="4 5">
    <name type="scientific">Sphingomonas japonica</name>
    <dbReference type="NCBI Taxonomy" id="511662"/>
    <lineage>
        <taxon>Bacteria</taxon>
        <taxon>Pseudomonadati</taxon>
        <taxon>Pseudomonadota</taxon>
        <taxon>Alphaproteobacteria</taxon>
        <taxon>Sphingomonadales</taxon>
        <taxon>Sphingomonadaceae</taxon>
        <taxon>Sphingomonas</taxon>
    </lineage>
</organism>
<dbReference type="InterPro" id="IPR016181">
    <property type="entry name" value="Acyl_CoA_acyltransferase"/>
</dbReference>
<dbReference type="PANTHER" id="PTHR43877">
    <property type="entry name" value="AMINOALKYLPHOSPHONATE N-ACETYLTRANSFERASE-RELATED-RELATED"/>
    <property type="match status" value="1"/>
</dbReference>
<comment type="caution">
    <text evidence="4">The sequence shown here is derived from an EMBL/GenBank/DDBJ whole genome shotgun (WGS) entry which is preliminary data.</text>
</comment>
<dbReference type="CDD" id="cd04301">
    <property type="entry name" value="NAT_SF"/>
    <property type="match status" value="1"/>
</dbReference>
<protein>
    <submittedName>
        <fullName evidence="4">Acetyltransferase</fullName>
        <ecNumber evidence="4">2.3.1.-</ecNumber>
    </submittedName>
</protein>
<dbReference type="EC" id="2.3.1.-" evidence="4"/>
<name>A0ABX0U3H8_9SPHN</name>
<keyword evidence="5" id="KW-1185">Reference proteome</keyword>
<dbReference type="InterPro" id="IPR050832">
    <property type="entry name" value="Bact_Acetyltransf"/>
</dbReference>
<dbReference type="SUPFAM" id="SSF55729">
    <property type="entry name" value="Acyl-CoA N-acyltransferases (Nat)"/>
    <property type="match status" value="1"/>
</dbReference>
<dbReference type="PROSITE" id="PS51186">
    <property type="entry name" value="GNAT"/>
    <property type="match status" value="1"/>
</dbReference>
<keyword evidence="1 4" id="KW-0808">Transferase</keyword>
<dbReference type="EMBL" id="JAASQP010000001">
    <property type="protein sequence ID" value="NIJ23902.1"/>
    <property type="molecule type" value="Genomic_DNA"/>
</dbReference>
<sequence length="152" mass="16250">MTEVREGGLDHPATTALLLQHFDRMLQHSPCGSCHFLDLTALAAPGVTFWTAWDGDALLGCGAMKLIAPGHGEIKSMRTADTALRRGVASALLEAIVARAKALGLERLSLETGSGEPFAAAQALYARHGFEACGPFGTYEVTEFNRYMTRAV</sequence>
<accession>A0ABX0U3H8</accession>
<evidence type="ECO:0000256" key="1">
    <source>
        <dbReference type="ARBA" id="ARBA00022679"/>
    </source>
</evidence>
<evidence type="ECO:0000256" key="2">
    <source>
        <dbReference type="ARBA" id="ARBA00023315"/>
    </source>
</evidence>
<evidence type="ECO:0000313" key="4">
    <source>
        <dbReference type="EMBL" id="NIJ23902.1"/>
    </source>
</evidence>
<dbReference type="InterPro" id="IPR000182">
    <property type="entry name" value="GNAT_dom"/>
</dbReference>